<dbReference type="GO" id="GO:0005315">
    <property type="term" value="F:phosphate transmembrane transporter activity"/>
    <property type="evidence" value="ECO:0007669"/>
    <property type="project" value="InterPro"/>
</dbReference>
<dbReference type="Pfam" id="PF01384">
    <property type="entry name" value="PHO4"/>
    <property type="match status" value="2"/>
</dbReference>
<feature type="transmembrane region" description="Helical" evidence="6">
    <location>
        <begin position="314"/>
        <end position="332"/>
    </location>
</feature>
<feature type="transmembrane region" description="Helical" evidence="6">
    <location>
        <begin position="192"/>
        <end position="210"/>
    </location>
</feature>
<dbReference type="EMBL" id="BMNR01000001">
    <property type="protein sequence ID" value="GGK13476.1"/>
    <property type="molecule type" value="Genomic_DNA"/>
</dbReference>
<dbReference type="PANTHER" id="PTHR11101:SF16">
    <property type="entry name" value="PHOSPHATE TRANSPORTER"/>
    <property type="match status" value="1"/>
</dbReference>
<keyword evidence="4 6" id="KW-1133">Transmembrane helix</keyword>
<dbReference type="Proteomes" id="UP000612329">
    <property type="component" value="Unassembled WGS sequence"/>
</dbReference>
<feature type="transmembrane region" description="Helical" evidence="6">
    <location>
        <begin position="255"/>
        <end position="273"/>
    </location>
</feature>
<comment type="subcellular location">
    <subcellularLocation>
        <location evidence="1 6">Membrane</location>
        <topology evidence="1 6">Multi-pass membrane protein</topology>
    </subcellularLocation>
</comment>
<evidence type="ECO:0000256" key="1">
    <source>
        <dbReference type="ARBA" id="ARBA00004141"/>
    </source>
</evidence>
<feature type="transmembrane region" description="Helical" evidence="6">
    <location>
        <begin position="150"/>
        <end position="171"/>
    </location>
</feature>
<reference evidence="7" key="2">
    <citation type="submission" date="2020-09" db="EMBL/GenBank/DDBJ databases">
        <authorList>
            <person name="Sun Q."/>
            <person name="Ohkuma M."/>
        </authorList>
    </citation>
    <scope>NUCLEOTIDE SEQUENCE</scope>
    <source>
        <strain evidence="7">JCM 12862</strain>
    </source>
</reference>
<feature type="transmembrane region" description="Helical" evidence="6">
    <location>
        <begin position="110"/>
        <end position="130"/>
    </location>
</feature>
<keyword evidence="2 6" id="KW-0813">Transport</keyword>
<dbReference type="AlphaFoldDB" id="A0A8J3BDD4"/>
<keyword evidence="8" id="KW-1185">Reference proteome</keyword>
<organism evidence="7 8">
    <name type="scientific">Yeosuana aromativorans</name>
    <dbReference type="NCBI Taxonomy" id="288019"/>
    <lineage>
        <taxon>Bacteria</taxon>
        <taxon>Pseudomonadati</taxon>
        <taxon>Bacteroidota</taxon>
        <taxon>Flavobacteriia</taxon>
        <taxon>Flavobacteriales</taxon>
        <taxon>Flavobacteriaceae</taxon>
        <taxon>Yeosuana</taxon>
    </lineage>
</organism>
<evidence type="ECO:0000256" key="2">
    <source>
        <dbReference type="ARBA" id="ARBA00022448"/>
    </source>
</evidence>
<evidence type="ECO:0000256" key="6">
    <source>
        <dbReference type="RuleBase" id="RU363058"/>
    </source>
</evidence>
<evidence type="ECO:0000313" key="8">
    <source>
        <dbReference type="Proteomes" id="UP000612329"/>
    </source>
</evidence>
<feature type="transmembrane region" description="Helical" evidence="6">
    <location>
        <begin position="41"/>
        <end position="59"/>
    </location>
</feature>
<feature type="transmembrane region" description="Helical" evidence="6">
    <location>
        <begin position="230"/>
        <end position="248"/>
    </location>
</feature>
<sequence>MENIYFYMLVALALLAVADLIVGVSNDAVNFLNSAIGSKAVSYKTIIIVASIGVTVGALTSSGMMEVARKGIFNPGEFMFNEIMIIFMAVMITDIILLDFFNTLGLPTSTTVSIVFELLGASVCMALIKISNNDSQNFFDLGKYINNEKAVEIIFGILLSVVIAFTVGAFVQWISRILLSFKFEQKPSWHGALFSGVAITSIAYFIIIKGLSSATFMHNDTIDLLLQNTYLLLGINFILWTVLSYIAMQFFKINIYKIIIMVGTFALALAFAGNDLVNFIGVPIAAYHAYIDWASSGVLANQFSMVSLSQKVETQPLILLFAGLIMVITLWFSSKAKDVVKTSVDLSRQEDVKERFQPNFLSRGLVRISIGISEATSYILPNSWQKNIDKQFEKQVITLSKDKNFELPAFDMVRAAVNLMVAAILISLATSMKLPLSTTYVTFMVAMGSSLADRAWGAESAVYRVAGVLNVIGGWFFTALIAFTVSATVAFIINIHVPSMVAVLLVIAIVLITRSYMAHSKKLKEDKAEDRLTKAESSSIQGVIHESASNIANVIKRGNKIYSNAINGLAKQDLSLLKKNKKQVEKLTEEIDDLRDNIFYFIKNLDDSSVGASNFYIHILGYLQDMTQSLEYISKVSHKHINNNHKKLKFSQIKELKEVDDRFELLFTNTQKAFESRSFEEIGIILTRKNEILKLVTDKIQKQVERTRSEEVSPKNTTLYFSVLLETKDLLNATMNLLEEYHSSHDSKVKPATIKNPEEEE</sequence>
<reference evidence="7" key="1">
    <citation type="journal article" date="2014" name="Int. J. Syst. Evol. Microbiol.">
        <title>Complete genome sequence of Corynebacterium casei LMG S-19264T (=DSM 44701T), isolated from a smear-ripened cheese.</title>
        <authorList>
            <consortium name="US DOE Joint Genome Institute (JGI-PGF)"/>
            <person name="Walter F."/>
            <person name="Albersmeier A."/>
            <person name="Kalinowski J."/>
            <person name="Ruckert C."/>
        </authorList>
    </citation>
    <scope>NUCLEOTIDE SEQUENCE</scope>
    <source>
        <strain evidence="7">JCM 12862</strain>
    </source>
</reference>
<feature type="transmembrane region" description="Helical" evidence="6">
    <location>
        <begin position="468"/>
        <end position="493"/>
    </location>
</feature>
<dbReference type="GO" id="GO:0035435">
    <property type="term" value="P:phosphate ion transmembrane transport"/>
    <property type="evidence" value="ECO:0007669"/>
    <property type="project" value="TreeGrafter"/>
</dbReference>
<evidence type="ECO:0000256" key="3">
    <source>
        <dbReference type="ARBA" id="ARBA00022692"/>
    </source>
</evidence>
<keyword evidence="5 6" id="KW-0472">Membrane</keyword>
<dbReference type="InterPro" id="IPR001204">
    <property type="entry name" value="Phos_transporter"/>
</dbReference>
<keyword evidence="6" id="KW-0592">Phosphate transport</keyword>
<feature type="transmembrane region" description="Helical" evidence="6">
    <location>
        <begin position="6"/>
        <end position="29"/>
    </location>
</feature>
<gene>
    <name evidence="7" type="ORF">GCM10007962_04750</name>
</gene>
<protein>
    <recommendedName>
        <fullName evidence="6">Phosphate transporter</fullName>
    </recommendedName>
</protein>
<dbReference type="InterPro" id="IPR038078">
    <property type="entry name" value="PhoU-like_sf"/>
</dbReference>
<evidence type="ECO:0000256" key="5">
    <source>
        <dbReference type="ARBA" id="ARBA00023136"/>
    </source>
</evidence>
<proteinExistence type="inferred from homology"/>
<dbReference type="Gene3D" id="1.20.58.220">
    <property type="entry name" value="Phosphate transport system protein phou homolog 2, domain 2"/>
    <property type="match status" value="1"/>
</dbReference>
<evidence type="ECO:0000256" key="4">
    <source>
        <dbReference type="ARBA" id="ARBA00022989"/>
    </source>
</evidence>
<accession>A0A8J3BDD4</accession>
<dbReference type="PANTHER" id="PTHR11101">
    <property type="entry name" value="PHOSPHATE TRANSPORTER"/>
    <property type="match status" value="1"/>
</dbReference>
<comment type="similarity">
    <text evidence="6">Belongs to the inorganic phosphate transporter (PiT) (TC 2.A.20) family.</text>
</comment>
<dbReference type="RefSeq" id="WP_188649670.1">
    <property type="nucleotide sequence ID" value="NZ_BMNR01000001.1"/>
</dbReference>
<dbReference type="GO" id="GO:0016020">
    <property type="term" value="C:membrane"/>
    <property type="evidence" value="ECO:0007669"/>
    <property type="project" value="UniProtKB-SubCell"/>
</dbReference>
<keyword evidence="3 6" id="KW-0812">Transmembrane</keyword>
<feature type="transmembrane region" description="Helical" evidence="6">
    <location>
        <begin position="79"/>
        <end position="98"/>
    </location>
</feature>
<name>A0A8J3BDD4_9FLAO</name>
<feature type="transmembrane region" description="Helical" evidence="6">
    <location>
        <begin position="412"/>
        <end position="432"/>
    </location>
</feature>
<comment type="caution">
    <text evidence="7">The sequence shown here is derived from an EMBL/GenBank/DDBJ whole genome shotgun (WGS) entry which is preliminary data.</text>
</comment>
<evidence type="ECO:0000313" key="7">
    <source>
        <dbReference type="EMBL" id="GGK13476.1"/>
    </source>
</evidence>
<feature type="transmembrane region" description="Helical" evidence="6">
    <location>
        <begin position="499"/>
        <end position="517"/>
    </location>
</feature>